<dbReference type="Proteomes" id="UP000324738">
    <property type="component" value="Unassembled WGS sequence"/>
</dbReference>
<name>A0A5B0DYX0_9HYPH</name>
<gene>
    <name evidence="6" type="ORF">FPY71_00845</name>
</gene>
<accession>A0A5B0DYX0</accession>
<comment type="caution">
    <text evidence="6">The sequence shown here is derived from an EMBL/GenBank/DDBJ whole genome shotgun (WGS) entry which is preliminary data.</text>
</comment>
<feature type="transmembrane region" description="Helical" evidence="5">
    <location>
        <begin position="193"/>
        <end position="222"/>
    </location>
</feature>
<keyword evidence="3 5" id="KW-1133">Transmembrane helix</keyword>
<evidence type="ECO:0000256" key="5">
    <source>
        <dbReference type="SAM" id="Phobius"/>
    </source>
</evidence>
<dbReference type="NCBIfam" id="NF009407">
    <property type="entry name" value="PRK12768.1"/>
    <property type="match status" value="1"/>
</dbReference>
<evidence type="ECO:0000256" key="3">
    <source>
        <dbReference type="ARBA" id="ARBA00022989"/>
    </source>
</evidence>
<dbReference type="AlphaFoldDB" id="A0A5B0DYX0"/>
<proteinExistence type="predicted"/>
<dbReference type="OrthoDB" id="5421146at2"/>
<organism evidence="6 7">
    <name type="scientific">Aureimonas fodinaquatilis</name>
    <dbReference type="NCBI Taxonomy" id="2565783"/>
    <lineage>
        <taxon>Bacteria</taxon>
        <taxon>Pseudomonadati</taxon>
        <taxon>Pseudomonadota</taxon>
        <taxon>Alphaproteobacteria</taxon>
        <taxon>Hyphomicrobiales</taxon>
        <taxon>Aurantimonadaceae</taxon>
        <taxon>Aureimonas</taxon>
    </lineage>
</organism>
<feature type="transmembrane region" description="Helical" evidence="5">
    <location>
        <begin position="131"/>
        <end position="159"/>
    </location>
</feature>
<feature type="transmembrane region" description="Helical" evidence="5">
    <location>
        <begin position="72"/>
        <end position="98"/>
    </location>
</feature>
<keyword evidence="2 5" id="KW-0812">Transmembrane</keyword>
<dbReference type="InterPro" id="IPR059112">
    <property type="entry name" value="CysZ/EI24"/>
</dbReference>
<keyword evidence="4 5" id="KW-0472">Membrane</keyword>
<dbReference type="RefSeq" id="WP_149296680.1">
    <property type="nucleotide sequence ID" value="NZ_VTWH01000001.1"/>
</dbReference>
<evidence type="ECO:0000256" key="4">
    <source>
        <dbReference type="ARBA" id="ARBA00023136"/>
    </source>
</evidence>
<comment type="subcellular location">
    <subcellularLocation>
        <location evidence="1">Membrane</location>
        <topology evidence="1">Multi-pass membrane protein</topology>
    </subcellularLocation>
</comment>
<keyword evidence="7" id="KW-1185">Reference proteome</keyword>
<dbReference type="Pfam" id="PF07264">
    <property type="entry name" value="EI24"/>
    <property type="match status" value="1"/>
</dbReference>
<reference evidence="6 7" key="1">
    <citation type="submission" date="2019-08" db="EMBL/GenBank/DDBJ databases">
        <title>Aureimonas fodiniaquatilis sp. nov., isolated from a coal mine wastewater.</title>
        <authorList>
            <person name="Kim W."/>
        </authorList>
    </citation>
    <scope>NUCLEOTIDE SEQUENCE [LARGE SCALE GENOMIC DNA]</scope>
    <source>
        <strain evidence="6 7">CAU 1482</strain>
    </source>
</reference>
<protein>
    <submittedName>
        <fullName evidence="6">Sulfate transporter family protein</fullName>
    </submittedName>
</protein>
<sequence>MIFSSASLALRDIFSPPFRSALWKVLGLTAICLVALWFAVRWLFEILVIPFFAGFAPDMPSWVDNAGTFAGFAASIALAFLLAFLIAPVSAIIAGLFLDDVAETVEVKDYPQHAPGRALPFWQSTVLSIKFFGIVVLGNLIAFALLWLPLVNIVAFFIVNGYLLGREYFQFASLRFRTIDEAAALRDRHGARIFMSGLLIAAFLAIPVLNLLTPLFAAAMMVHLHQKISIKEGGLAIVRPDSTSR</sequence>
<evidence type="ECO:0000256" key="2">
    <source>
        <dbReference type="ARBA" id="ARBA00022692"/>
    </source>
</evidence>
<evidence type="ECO:0000313" key="6">
    <source>
        <dbReference type="EMBL" id="KAA0971713.1"/>
    </source>
</evidence>
<dbReference type="EMBL" id="VTWH01000001">
    <property type="protein sequence ID" value="KAA0971713.1"/>
    <property type="molecule type" value="Genomic_DNA"/>
</dbReference>
<evidence type="ECO:0000313" key="7">
    <source>
        <dbReference type="Proteomes" id="UP000324738"/>
    </source>
</evidence>
<feature type="transmembrane region" description="Helical" evidence="5">
    <location>
        <begin position="21"/>
        <end position="52"/>
    </location>
</feature>
<evidence type="ECO:0000256" key="1">
    <source>
        <dbReference type="ARBA" id="ARBA00004141"/>
    </source>
</evidence>